<evidence type="ECO:0000313" key="3">
    <source>
        <dbReference type="EMBL" id="KKM01737.1"/>
    </source>
</evidence>
<dbReference type="GO" id="GO:0008817">
    <property type="term" value="F:corrinoid adenosyltransferase activity"/>
    <property type="evidence" value="ECO:0007669"/>
    <property type="project" value="InterPro"/>
</dbReference>
<dbReference type="AlphaFoldDB" id="A0A0F9HEZ4"/>
<dbReference type="SUPFAM" id="SSF52540">
    <property type="entry name" value="P-loop containing nucleoside triphosphate hydrolases"/>
    <property type="match status" value="2"/>
</dbReference>
<keyword evidence="2" id="KW-0472">Membrane</keyword>
<keyword evidence="2" id="KW-1133">Transmembrane helix</keyword>
<dbReference type="PANTHER" id="PTHR47505:SF1">
    <property type="entry name" value="DNA UTILIZATION PROTEIN YHGH"/>
    <property type="match status" value="1"/>
</dbReference>
<dbReference type="InterPro" id="IPR051910">
    <property type="entry name" value="ComF/GntX_DNA_util-trans"/>
</dbReference>
<evidence type="ECO:0000256" key="2">
    <source>
        <dbReference type="SAM" id="Phobius"/>
    </source>
</evidence>
<sequence>RIWRGMDHAQLLSEGLEAELQLPVERQLVRIRNTPPQVHLNRAQRATNVRKAFRVASKAPVRGARVLLVDDVTTTGATANEAARTLLRAGASTVALAVLAIGHGMKVGIVQFVKGVWETGERHVLGRFPDLVTIKAMGEGFTWDTQDRARDIAAAEAGWALESKAYLELLSTTNNMIRGVLFYLAVLLPFSYCLERLLLAGGTIRRRILGMGGIFTVSFVVLALVHPAFRFTLTPLIVLLAFVILSLAAMVSVLIVGKFDRMLQERKAALTGLHQEIRNVGRIALHAVDLGIANIRRRPGRGFLTAMTIVLVTFTLLSFTSLVPELNISRLRHTTGNPDAYRGLMVRKRNWSPLPAPLYESLQRNYVRGADDDSPVAGRGWFFSDFSGRLSQIDLSVADRSGGGGNFTAVALLCILLQANASPFCVLDEVDAMLDEANVRQIVAALREQAP</sequence>
<feature type="transmembrane region" description="Helical" evidence="2">
    <location>
        <begin position="303"/>
        <end position="323"/>
    </location>
</feature>
<dbReference type="InterPro" id="IPR027417">
    <property type="entry name" value="P-loop_NTPase"/>
</dbReference>
<feature type="transmembrane region" description="Helical" evidence="2">
    <location>
        <begin position="235"/>
        <end position="257"/>
    </location>
</feature>
<protein>
    <recommendedName>
        <fullName evidence="4">Phosphoribosyltransferase domain-containing protein</fullName>
    </recommendedName>
</protein>
<dbReference type="Gene3D" id="3.40.50.300">
    <property type="entry name" value="P-loop containing nucleotide triphosphate hydrolases"/>
    <property type="match status" value="1"/>
</dbReference>
<evidence type="ECO:0000256" key="1">
    <source>
        <dbReference type="ARBA" id="ARBA00008007"/>
    </source>
</evidence>
<dbReference type="SUPFAM" id="SSF53271">
    <property type="entry name" value="PRTase-like"/>
    <property type="match status" value="1"/>
</dbReference>
<gene>
    <name evidence="3" type="ORF">LCGC14_1791390</name>
</gene>
<feature type="transmembrane region" description="Helical" evidence="2">
    <location>
        <begin position="180"/>
        <end position="199"/>
    </location>
</feature>
<name>A0A0F9HEZ4_9ZZZZ</name>
<feature type="non-terminal residue" evidence="3">
    <location>
        <position position="1"/>
    </location>
</feature>
<evidence type="ECO:0008006" key="4">
    <source>
        <dbReference type="Google" id="ProtNLM"/>
    </source>
</evidence>
<dbReference type="EMBL" id="LAZR01017114">
    <property type="protein sequence ID" value="KKM01737.1"/>
    <property type="molecule type" value="Genomic_DNA"/>
</dbReference>
<feature type="transmembrane region" description="Helical" evidence="2">
    <location>
        <begin position="208"/>
        <end position="229"/>
    </location>
</feature>
<dbReference type="Gene3D" id="3.40.50.2020">
    <property type="match status" value="1"/>
</dbReference>
<dbReference type="GO" id="GO:0005524">
    <property type="term" value="F:ATP binding"/>
    <property type="evidence" value="ECO:0007669"/>
    <property type="project" value="InterPro"/>
</dbReference>
<dbReference type="Pfam" id="PF02572">
    <property type="entry name" value="CobA_CobO_BtuR"/>
    <property type="match status" value="1"/>
</dbReference>
<dbReference type="InterPro" id="IPR029057">
    <property type="entry name" value="PRTase-like"/>
</dbReference>
<comment type="similarity">
    <text evidence="1">Belongs to the ComF/GntX family.</text>
</comment>
<dbReference type="InterPro" id="IPR003724">
    <property type="entry name" value="CblAdoTrfase_CobA"/>
</dbReference>
<dbReference type="InterPro" id="IPR000836">
    <property type="entry name" value="PRTase_dom"/>
</dbReference>
<comment type="caution">
    <text evidence="3">The sequence shown here is derived from an EMBL/GenBank/DDBJ whole genome shotgun (WGS) entry which is preliminary data.</text>
</comment>
<dbReference type="GO" id="GO:0009236">
    <property type="term" value="P:cobalamin biosynthetic process"/>
    <property type="evidence" value="ECO:0007669"/>
    <property type="project" value="InterPro"/>
</dbReference>
<reference evidence="3" key="1">
    <citation type="journal article" date="2015" name="Nature">
        <title>Complex archaea that bridge the gap between prokaryotes and eukaryotes.</title>
        <authorList>
            <person name="Spang A."/>
            <person name="Saw J.H."/>
            <person name="Jorgensen S.L."/>
            <person name="Zaremba-Niedzwiedzka K."/>
            <person name="Martijn J."/>
            <person name="Lind A.E."/>
            <person name="van Eijk R."/>
            <person name="Schleper C."/>
            <person name="Guy L."/>
            <person name="Ettema T.J."/>
        </authorList>
    </citation>
    <scope>NUCLEOTIDE SEQUENCE</scope>
</reference>
<dbReference type="PANTHER" id="PTHR47505">
    <property type="entry name" value="DNA UTILIZATION PROTEIN YHGH"/>
    <property type="match status" value="1"/>
</dbReference>
<accession>A0A0F9HEZ4</accession>
<dbReference type="CDD" id="cd06223">
    <property type="entry name" value="PRTases_typeI"/>
    <property type="match status" value="1"/>
</dbReference>
<keyword evidence="2" id="KW-0812">Transmembrane</keyword>
<proteinExistence type="inferred from homology"/>
<organism evidence="3">
    <name type="scientific">marine sediment metagenome</name>
    <dbReference type="NCBI Taxonomy" id="412755"/>
    <lineage>
        <taxon>unclassified sequences</taxon>
        <taxon>metagenomes</taxon>
        <taxon>ecological metagenomes</taxon>
    </lineage>
</organism>